<feature type="site" description="Contributes to redox potential value" evidence="3">
    <location>
        <position position="30"/>
    </location>
</feature>
<dbReference type="STRING" id="10195.A0A3M7QJM5"/>
<dbReference type="PIRSF" id="PIRSF000077">
    <property type="entry name" value="Thioredoxin"/>
    <property type="match status" value="1"/>
</dbReference>
<comment type="similarity">
    <text evidence="2">Belongs to the thioredoxin family.</text>
</comment>
<evidence type="ECO:0000256" key="1">
    <source>
        <dbReference type="ARBA" id="ARBA00023157"/>
    </source>
</evidence>
<evidence type="ECO:0000256" key="3">
    <source>
        <dbReference type="PIRSR" id="PIRSR000077-1"/>
    </source>
</evidence>
<dbReference type="Pfam" id="PF00085">
    <property type="entry name" value="Thioredoxin"/>
    <property type="match status" value="1"/>
</dbReference>
<sequence length="102" mass="11381">MVRQIASVDEFKQVISQGTVVVDFYATWCGPCKMIAPFLEQLSKDYTSIQFIKVDVDELEEISSEAGVSAMPSFYVYKDGKVVDQLVGASKEKLEAMVKKFA</sequence>
<keyword evidence="7" id="KW-1185">Reference proteome</keyword>
<gene>
    <name evidence="6" type="ORF">BpHYR1_020244</name>
</gene>
<keyword evidence="1 4" id="KW-1015">Disulfide bond</keyword>
<dbReference type="CDD" id="cd02947">
    <property type="entry name" value="TRX_family"/>
    <property type="match status" value="1"/>
</dbReference>
<dbReference type="PANTHER" id="PTHR46115">
    <property type="entry name" value="THIOREDOXIN-LIKE PROTEIN 1"/>
    <property type="match status" value="1"/>
</dbReference>
<feature type="active site" description="Nucleophile" evidence="3">
    <location>
        <position position="29"/>
    </location>
</feature>
<dbReference type="EMBL" id="REGN01005946">
    <property type="protein sequence ID" value="RNA11463.1"/>
    <property type="molecule type" value="Genomic_DNA"/>
</dbReference>
<dbReference type="SUPFAM" id="SSF52833">
    <property type="entry name" value="Thioredoxin-like"/>
    <property type="match status" value="1"/>
</dbReference>
<dbReference type="GO" id="GO:0015035">
    <property type="term" value="F:protein-disulfide reductase activity"/>
    <property type="evidence" value="ECO:0007669"/>
    <property type="project" value="InterPro"/>
</dbReference>
<organism evidence="6 7">
    <name type="scientific">Brachionus plicatilis</name>
    <name type="common">Marine rotifer</name>
    <name type="synonym">Brachionus muelleri</name>
    <dbReference type="NCBI Taxonomy" id="10195"/>
    <lineage>
        <taxon>Eukaryota</taxon>
        <taxon>Metazoa</taxon>
        <taxon>Spiralia</taxon>
        <taxon>Gnathifera</taxon>
        <taxon>Rotifera</taxon>
        <taxon>Eurotatoria</taxon>
        <taxon>Monogononta</taxon>
        <taxon>Pseudotrocha</taxon>
        <taxon>Ploima</taxon>
        <taxon>Brachionidae</taxon>
        <taxon>Brachionus</taxon>
    </lineage>
</organism>
<dbReference type="InterPro" id="IPR017937">
    <property type="entry name" value="Thioredoxin_CS"/>
</dbReference>
<evidence type="ECO:0000256" key="4">
    <source>
        <dbReference type="PIRSR" id="PIRSR000077-4"/>
    </source>
</evidence>
<reference evidence="6 7" key="1">
    <citation type="journal article" date="2018" name="Sci. Rep.">
        <title>Genomic signatures of local adaptation to the degree of environmental predictability in rotifers.</title>
        <authorList>
            <person name="Franch-Gras L."/>
            <person name="Hahn C."/>
            <person name="Garcia-Roger E.M."/>
            <person name="Carmona M.J."/>
            <person name="Serra M."/>
            <person name="Gomez A."/>
        </authorList>
    </citation>
    <scope>NUCLEOTIDE SEQUENCE [LARGE SCALE GENOMIC DNA]</scope>
    <source>
        <strain evidence="6">HYR1</strain>
    </source>
</reference>
<evidence type="ECO:0000256" key="2">
    <source>
        <dbReference type="PIRNR" id="PIRNR000077"/>
    </source>
</evidence>
<feature type="active site" description="Nucleophile" evidence="3">
    <location>
        <position position="32"/>
    </location>
</feature>
<feature type="disulfide bond" description="Redox-active" evidence="4">
    <location>
        <begin position="29"/>
        <end position="32"/>
    </location>
</feature>
<dbReference type="InterPro" id="IPR013766">
    <property type="entry name" value="Thioredoxin_domain"/>
</dbReference>
<accession>A0A3M7QJM5</accession>
<dbReference type="Proteomes" id="UP000276133">
    <property type="component" value="Unassembled WGS sequence"/>
</dbReference>
<dbReference type="PROSITE" id="PS51352">
    <property type="entry name" value="THIOREDOXIN_2"/>
    <property type="match status" value="1"/>
</dbReference>
<dbReference type="PRINTS" id="PR00421">
    <property type="entry name" value="THIOREDOXIN"/>
</dbReference>
<name>A0A3M7QJM5_BRAPC</name>
<dbReference type="InterPro" id="IPR036249">
    <property type="entry name" value="Thioredoxin-like_sf"/>
</dbReference>
<evidence type="ECO:0000313" key="6">
    <source>
        <dbReference type="EMBL" id="RNA11463.1"/>
    </source>
</evidence>
<dbReference type="PROSITE" id="PS51354">
    <property type="entry name" value="GLUTAREDOXIN_2"/>
    <property type="match status" value="1"/>
</dbReference>
<dbReference type="InterPro" id="IPR005746">
    <property type="entry name" value="Thioredoxin"/>
</dbReference>
<protein>
    <recommendedName>
        <fullName evidence="2">Thioredoxin</fullName>
    </recommendedName>
</protein>
<dbReference type="Gene3D" id="3.40.30.10">
    <property type="entry name" value="Glutaredoxin"/>
    <property type="match status" value="1"/>
</dbReference>
<evidence type="ECO:0000259" key="5">
    <source>
        <dbReference type="PROSITE" id="PS51352"/>
    </source>
</evidence>
<comment type="caution">
    <text evidence="6">The sequence shown here is derived from an EMBL/GenBank/DDBJ whole genome shotgun (WGS) entry which is preliminary data.</text>
</comment>
<proteinExistence type="inferred from homology"/>
<feature type="site" description="Deprotonates C-terminal active site Cys" evidence="3">
    <location>
        <position position="23"/>
    </location>
</feature>
<feature type="domain" description="Thioredoxin" evidence="5">
    <location>
        <begin position="1"/>
        <end position="102"/>
    </location>
</feature>
<dbReference type="NCBIfam" id="TIGR01068">
    <property type="entry name" value="thioredoxin"/>
    <property type="match status" value="1"/>
</dbReference>
<feature type="site" description="Contributes to redox potential value" evidence="3">
    <location>
        <position position="31"/>
    </location>
</feature>
<dbReference type="PROSITE" id="PS00194">
    <property type="entry name" value="THIOREDOXIN_1"/>
    <property type="match status" value="1"/>
</dbReference>
<dbReference type="FunFam" id="3.40.30.10:FF:000245">
    <property type="entry name" value="Thioredoxin"/>
    <property type="match status" value="1"/>
</dbReference>
<dbReference type="OrthoDB" id="2121326at2759"/>
<keyword evidence="4" id="KW-0676">Redox-active center</keyword>
<evidence type="ECO:0000313" key="7">
    <source>
        <dbReference type="Proteomes" id="UP000276133"/>
    </source>
</evidence>
<dbReference type="AlphaFoldDB" id="A0A3M7QJM5"/>